<organism evidence="1 2">
    <name type="scientific">Pseudobacillus wudalianchiensis</name>
    <dbReference type="NCBI Taxonomy" id="1743143"/>
    <lineage>
        <taxon>Bacteria</taxon>
        <taxon>Bacillati</taxon>
        <taxon>Bacillota</taxon>
        <taxon>Bacilli</taxon>
        <taxon>Bacillales</taxon>
        <taxon>Bacillaceae</taxon>
        <taxon>Pseudobacillus</taxon>
    </lineage>
</organism>
<protein>
    <submittedName>
        <fullName evidence="1">Uncharacterized protein</fullName>
    </submittedName>
</protein>
<sequence>MVIHIVKKIAVVVFFLVLFTNQFVFAAKDEYFSSNNHKYFINAQEFYKISGYKEVSKSEISVRKLILAKDLPSVTSQMKWNSEKERQAKISEIKDHLIYLDPQRQVYYFFSKKGDQKQGITKYAVFDAETKKLLTIVKMTAESY</sequence>
<name>A0A1B9B960_9BACI</name>
<dbReference type="AlphaFoldDB" id="A0A1B9B960"/>
<gene>
    <name evidence="1" type="ORF">A8F95_02640</name>
</gene>
<dbReference type="EMBL" id="MAYT01000001">
    <property type="protein sequence ID" value="OCA92611.1"/>
    <property type="molecule type" value="Genomic_DNA"/>
</dbReference>
<reference evidence="2" key="1">
    <citation type="submission" date="2016-05" db="EMBL/GenBank/DDBJ databases">
        <authorList>
            <person name="Liu B."/>
            <person name="Wang J."/>
            <person name="Zhu Y."/>
            <person name="Liu G."/>
            <person name="Chen Q."/>
            <person name="Chen Z."/>
            <person name="Lan J."/>
            <person name="Che J."/>
            <person name="Ge C."/>
            <person name="Shi H."/>
            <person name="Pan Z."/>
            <person name="Liu X."/>
        </authorList>
    </citation>
    <scope>NUCLEOTIDE SEQUENCE [LARGE SCALE GENOMIC DNA]</scope>
    <source>
        <strain evidence="2">FJAT-27215</strain>
    </source>
</reference>
<accession>A0A1B9B960</accession>
<proteinExistence type="predicted"/>
<comment type="caution">
    <text evidence="1">The sequence shown here is derived from an EMBL/GenBank/DDBJ whole genome shotgun (WGS) entry which is preliminary data.</text>
</comment>
<dbReference type="Proteomes" id="UP000092578">
    <property type="component" value="Unassembled WGS sequence"/>
</dbReference>
<keyword evidence="2" id="KW-1185">Reference proteome</keyword>
<evidence type="ECO:0000313" key="1">
    <source>
        <dbReference type="EMBL" id="OCA92611.1"/>
    </source>
</evidence>
<evidence type="ECO:0000313" key="2">
    <source>
        <dbReference type="Proteomes" id="UP000092578"/>
    </source>
</evidence>